<dbReference type="EMBL" id="UYJE01002209">
    <property type="protein sequence ID" value="VDI08636.1"/>
    <property type="molecule type" value="Genomic_DNA"/>
</dbReference>
<feature type="non-terminal residue" evidence="1">
    <location>
        <position position="198"/>
    </location>
</feature>
<reference evidence="1" key="1">
    <citation type="submission" date="2018-11" db="EMBL/GenBank/DDBJ databases">
        <authorList>
            <person name="Alioto T."/>
            <person name="Alioto T."/>
        </authorList>
    </citation>
    <scope>NUCLEOTIDE SEQUENCE</scope>
</reference>
<sequence>MKGNLEMRTMFGRNMALVLTKVNGYYYVNLYNNNPRNPGRCSLGWDEFIEMTAMRNVLEQLHSQFEDENKFTINTIDHLRTPQKSCCKAKLTLGNKFTKNTVVNPEYSRRLIKACRSPPPPPPIKIKWNGSKDEKYDWRVGRRVVELGVITDHLQKCKHCGLPPSLHNTINIKTYGLGFLVLLECCYLEMENRTFVTS</sequence>
<name>A0A8B6CSZ0_MYTGA</name>
<dbReference type="OrthoDB" id="7698403at2759"/>
<proteinExistence type="predicted"/>
<keyword evidence="2" id="KW-1185">Reference proteome</keyword>
<protein>
    <submittedName>
        <fullName evidence="1">Uncharacterized protein</fullName>
    </submittedName>
</protein>
<comment type="caution">
    <text evidence="1">The sequence shown here is derived from an EMBL/GenBank/DDBJ whole genome shotgun (WGS) entry which is preliminary data.</text>
</comment>
<dbReference type="AlphaFoldDB" id="A0A8B6CSZ0"/>
<evidence type="ECO:0000313" key="1">
    <source>
        <dbReference type="EMBL" id="VDI08636.1"/>
    </source>
</evidence>
<organism evidence="1 2">
    <name type="scientific">Mytilus galloprovincialis</name>
    <name type="common">Mediterranean mussel</name>
    <dbReference type="NCBI Taxonomy" id="29158"/>
    <lineage>
        <taxon>Eukaryota</taxon>
        <taxon>Metazoa</taxon>
        <taxon>Spiralia</taxon>
        <taxon>Lophotrochozoa</taxon>
        <taxon>Mollusca</taxon>
        <taxon>Bivalvia</taxon>
        <taxon>Autobranchia</taxon>
        <taxon>Pteriomorphia</taxon>
        <taxon>Mytilida</taxon>
        <taxon>Mytiloidea</taxon>
        <taxon>Mytilidae</taxon>
        <taxon>Mytilinae</taxon>
        <taxon>Mytilus</taxon>
    </lineage>
</organism>
<gene>
    <name evidence="1" type="ORF">MGAL_10B027031</name>
</gene>
<accession>A0A8B6CSZ0</accession>
<dbReference type="Proteomes" id="UP000596742">
    <property type="component" value="Unassembled WGS sequence"/>
</dbReference>
<evidence type="ECO:0000313" key="2">
    <source>
        <dbReference type="Proteomes" id="UP000596742"/>
    </source>
</evidence>